<dbReference type="RefSeq" id="WP_145174161.1">
    <property type="nucleotide sequence ID" value="NZ_CP036525.1"/>
</dbReference>
<organism evidence="3 4">
    <name type="scientific">Rubripirellula lacrimiformis</name>
    <dbReference type="NCBI Taxonomy" id="1930273"/>
    <lineage>
        <taxon>Bacteria</taxon>
        <taxon>Pseudomonadati</taxon>
        <taxon>Planctomycetota</taxon>
        <taxon>Planctomycetia</taxon>
        <taxon>Pirellulales</taxon>
        <taxon>Pirellulaceae</taxon>
        <taxon>Rubripirellula</taxon>
    </lineage>
</organism>
<keyword evidence="1" id="KW-0175">Coiled coil</keyword>
<dbReference type="KEGG" id="rlc:K227x_53200"/>
<evidence type="ECO:0000256" key="2">
    <source>
        <dbReference type="SAM" id="MobiDB-lite"/>
    </source>
</evidence>
<keyword evidence="4" id="KW-1185">Reference proteome</keyword>
<feature type="compositionally biased region" description="Polar residues" evidence="2">
    <location>
        <begin position="100"/>
        <end position="121"/>
    </location>
</feature>
<evidence type="ECO:0000313" key="3">
    <source>
        <dbReference type="EMBL" id="QDT06897.1"/>
    </source>
</evidence>
<name>A0A517NID4_9BACT</name>
<feature type="region of interest" description="Disordered" evidence="2">
    <location>
        <begin position="99"/>
        <end position="121"/>
    </location>
</feature>
<proteinExistence type="predicted"/>
<feature type="coiled-coil region" evidence="1">
    <location>
        <begin position="61"/>
        <end position="88"/>
    </location>
</feature>
<dbReference type="AlphaFoldDB" id="A0A517NID4"/>
<sequence length="121" mass="13395">MSRFELLAAIEQLDAELEAADEHHAKVTAGLQFELFCIDRQQDETLADQRHQVTTKIEAANAQLEAAAKSISRQRAIAEKQIQQLNADRSPCGVRDVFPRQSNAAGGQLPTTTEKAYQCQT</sequence>
<reference evidence="3 4" key="1">
    <citation type="submission" date="2019-02" db="EMBL/GenBank/DDBJ databases">
        <title>Deep-cultivation of Planctomycetes and their phenomic and genomic characterization uncovers novel biology.</title>
        <authorList>
            <person name="Wiegand S."/>
            <person name="Jogler M."/>
            <person name="Boedeker C."/>
            <person name="Pinto D."/>
            <person name="Vollmers J."/>
            <person name="Rivas-Marin E."/>
            <person name="Kohn T."/>
            <person name="Peeters S.H."/>
            <person name="Heuer A."/>
            <person name="Rast P."/>
            <person name="Oberbeckmann S."/>
            <person name="Bunk B."/>
            <person name="Jeske O."/>
            <person name="Meyerdierks A."/>
            <person name="Storesund J.E."/>
            <person name="Kallscheuer N."/>
            <person name="Luecker S."/>
            <person name="Lage O.M."/>
            <person name="Pohl T."/>
            <person name="Merkel B.J."/>
            <person name="Hornburger P."/>
            <person name="Mueller R.-W."/>
            <person name="Bruemmer F."/>
            <person name="Labrenz M."/>
            <person name="Spormann A.M."/>
            <person name="Op den Camp H."/>
            <person name="Overmann J."/>
            <person name="Amann R."/>
            <person name="Jetten M.S.M."/>
            <person name="Mascher T."/>
            <person name="Medema M.H."/>
            <person name="Devos D.P."/>
            <person name="Kaster A.-K."/>
            <person name="Ovreas L."/>
            <person name="Rohde M."/>
            <person name="Galperin M.Y."/>
            <person name="Jogler C."/>
        </authorList>
    </citation>
    <scope>NUCLEOTIDE SEQUENCE [LARGE SCALE GENOMIC DNA]</scope>
    <source>
        <strain evidence="3 4">K22_7</strain>
    </source>
</reference>
<gene>
    <name evidence="3" type="ORF">K227x_53200</name>
</gene>
<evidence type="ECO:0000313" key="4">
    <source>
        <dbReference type="Proteomes" id="UP000318538"/>
    </source>
</evidence>
<dbReference type="Proteomes" id="UP000318538">
    <property type="component" value="Chromosome"/>
</dbReference>
<dbReference type="EMBL" id="CP036525">
    <property type="protein sequence ID" value="QDT06897.1"/>
    <property type="molecule type" value="Genomic_DNA"/>
</dbReference>
<evidence type="ECO:0000256" key="1">
    <source>
        <dbReference type="SAM" id="Coils"/>
    </source>
</evidence>
<accession>A0A517NID4</accession>
<protein>
    <submittedName>
        <fullName evidence="3">Uncharacterized protein</fullName>
    </submittedName>
</protein>